<evidence type="ECO:0000313" key="2">
    <source>
        <dbReference type="Proteomes" id="UP001157502"/>
    </source>
</evidence>
<protein>
    <submittedName>
        <fullName evidence="1">Uncharacterized protein</fullName>
    </submittedName>
</protein>
<organism evidence="1 2">
    <name type="scientific">Dallia pectoralis</name>
    <name type="common">Alaska blackfish</name>
    <dbReference type="NCBI Taxonomy" id="75939"/>
    <lineage>
        <taxon>Eukaryota</taxon>
        <taxon>Metazoa</taxon>
        <taxon>Chordata</taxon>
        <taxon>Craniata</taxon>
        <taxon>Vertebrata</taxon>
        <taxon>Euteleostomi</taxon>
        <taxon>Actinopterygii</taxon>
        <taxon>Neopterygii</taxon>
        <taxon>Teleostei</taxon>
        <taxon>Protacanthopterygii</taxon>
        <taxon>Esociformes</taxon>
        <taxon>Umbridae</taxon>
        <taxon>Dallia</taxon>
    </lineage>
</organism>
<proteinExistence type="predicted"/>
<comment type="caution">
    <text evidence="1">The sequence shown here is derived from an EMBL/GenBank/DDBJ whole genome shotgun (WGS) entry which is preliminary data.</text>
</comment>
<dbReference type="EMBL" id="CM055747">
    <property type="protein sequence ID" value="KAJ7995856.1"/>
    <property type="molecule type" value="Genomic_DNA"/>
</dbReference>
<name>A0ACC2FX04_DALPE</name>
<keyword evidence="2" id="KW-1185">Reference proteome</keyword>
<reference evidence="1" key="1">
    <citation type="submission" date="2021-05" db="EMBL/GenBank/DDBJ databases">
        <authorList>
            <person name="Pan Q."/>
            <person name="Jouanno E."/>
            <person name="Zahm M."/>
            <person name="Klopp C."/>
            <person name="Cabau C."/>
            <person name="Louis A."/>
            <person name="Berthelot C."/>
            <person name="Parey E."/>
            <person name="Roest Crollius H."/>
            <person name="Montfort J."/>
            <person name="Robinson-Rechavi M."/>
            <person name="Bouchez O."/>
            <person name="Lampietro C."/>
            <person name="Lopez Roques C."/>
            <person name="Donnadieu C."/>
            <person name="Postlethwait J."/>
            <person name="Bobe J."/>
            <person name="Dillon D."/>
            <person name="Chandos A."/>
            <person name="von Hippel F."/>
            <person name="Guiguen Y."/>
        </authorList>
    </citation>
    <scope>NUCLEOTIDE SEQUENCE</scope>
    <source>
        <strain evidence="1">YG-Jan2019</strain>
    </source>
</reference>
<gene>
    <name evidence="1" type="ORF">DPEC_G00231060</name>
</gene>
<evidence type="ECO:0000313" key="1">
    <source>
        <dbReference type="EMBL" id="KAJ7995856.1"/>
    </source>
</evidence>
<sequence>MSSVSTTPVSQHGRGFRALWQGLVVGVIMAVMSPCRARESQAVRSEPEWCLELLSGLEANLDLILKLAHSTWFRSGSLSLPISSTRPSAMSITSPGVRSSSTSGGVKLRSALRGNDGAQ</sequence>
<accession>A0ACC2FX04</accession>
<dbReference type="Proteomes" id="UP001157502">
    <property type="component" value="Chromosome 20"/>
</dbReference>